<dbReference type="AlphaFoldDB" id="A0A3B0RML8"/>
<evidence type="ECO:0000313" key="1">
    <source>
        <dbReference type="EMBL" id="VAV93327.1"/>
    </source>
</evidence>
<accession>A0A3B0RML8</accession>
<organism evidence="1">
    <name type="scientific">hydrothermal vent metagenome</name>
    <dbReference type="NCBI Taxonomy" id="652676"/>
    <lineage>
        <taxon>unclassified sequences</taxon>
        <taxon>metagenomes</taxon>
        <taxon>ecological metagenomes</taxon>
    </lineage>
</organism>
<feature type="non-terminal residue" evidence="1">
    <location>
        <position position="51"/>
    </location>
</feature>
<dbReference type="PROSITE" id="PS51257">
    <property type="entry name" value="PROKAR_LIPOPROTEIN"/>
    <property type="match status" value="1"/>
</dbReference>
<protein>
    <submittedName>
        <fullName evidence="1">Uncharacterized protein</fullName>
    </submittedName>
</protein>
<gene>
    <name evidence="1" type="ORF">MNBD_ALPHA05-1976</name>
</gene>
<dbReference type="EMBL" id="UOEH01000112">
    <property type="protein sequence ID" value="VAV93327.1"/>
    <property type="molecule type" value="Genomic_DNA"/>
</dbReference>
<proteinExistence type="predicted"/>
<name>A0A3B0RML8_9ZZZZ</name>
<sequence length="51" mass="5408">MRVLASLAALLLAACSGEQTPADEAVVKEVQPEQTARFATYNTYLNRPAAG</sequence>
<reference evidence="1" key="1">
    <citation type="submission" date="2018-06" db="EMBL/GenBank/DDBJ databases">
        <authorList>
            <person name="Zhirakovskaya E."/>
        </authorList>
    </citation>
    <scope>NUCLEOTIDE SEQUENCE</scope>
</reference>